<evidence type="ECO:0000313" key="2">
    <source>
        <dbReference type="Proteomes" id="UP000812287"/>
    </source>
</evidence>
<protein>
    <submittedName>
        <fullName evidence="1">Uncharacterized protein</fullName>
    </submittedName>
</protein>
<name>A0A9P7W448_9AGAR</name>
<dbReference type="EMBL" id="MU250524">
    <property type="protein sequence ID" value="KAG7451823.1"/>
    <property type="molecule type" value="Genomic_DNA"/>
</dbReference>
<dbReference type="Proteomes" id="UP000812287">
    <property type="component" value="Unassembled WGS sequence"/>
</dbReference>
<reference evidence="1" key="1">
    <citation type="submission" date="2020-11" db="EMBL/GenBank/DDBJ databases">
        <title>Adaptations for nitrogen fixation in a non-lichenized fungal sporocarp promotes dispersal by wood-feeding termites.</title>
        <authorList>
            <consortium name="DOE Joint Genome Institute"/>
            <person name="Koch R.A."/>
            <person name="Yoon G."/>
            <person name="Arayal U."/>
            <person name="Lail K."/>
            <person name="Amirebrahimi M."/>
            <person name="Labutti K."/>
            <person name="Lipzen A."/>
            <person name="Riley R."/>
            <person name="Barry K."/>
            <person name="Henrissat B."/>
            <person name="Grigoriev I.V."/>
            <person name="Herr J.R."/>
            <person name="Aime M.C."/>
        </authorList>
    </citation>
    <scope>NUCLEOTIDE SEQUENCE</scope>
    <source>
        <strain evidence="1">MCA 3950</strain>
    </source>
</reference>
<accession>A0A9P7W448</accession>
<dbReference type="AlphaFoldDB" id="A0A9P7W448"/>
<organism evidence="1 2">
    <name type="scientific">Guyanagaster necrorhizus</name>
    <dbReference type="NCBI Taxonomy" id="856835"/>
    <lineage>
        <taxon>Eukaryota</taxon>
        <taxon>Fungi</taxon>
        <taxon>Dikarya</taxon>
        <taxon>Basidiomycota</taxon>
        <taxon>Agaricomycotina</taxon>
        <taxon>Agaricomycetes</taxon>
        <taxon>Agaricomycetidae</taxon>
        <taxon>Agaricales</taxon>
        <taxon>Marasmiineae</taxon>
        <taxon>Physalacriaceae</taxon>
        <taxon>Guyanagaster</taxon>
    </lineage>
</organism>
<proteinExistence type="predicted"/>
<dbReference type="GeneID" id="66106252"/>
<dbReference type="RefSeq" id="XP_043045323.1">
    <property type="nucleotide sequence ID" value="XM_043183955.1"/>
</dbReference>
<keyword evidence="2" id="KW-1185">Reference proteome</keyword>
<comment type="caution">
    <text evidence="1">The sequence shown here is derived from an EMBL/GenBank/DDBJ whole genome shotgun (WGS) entry which is preliminary data.</text>
</comment>
<evidence type="ECO:0000313" key="1">
    <source>
        <dbReference type="EMBL" id="KAG7451823.1"/>
    </source>
</evidence>
<gene>
    <name evidence="1" type="ORF">BT62DRAFT_915641</name>
</gene>
<dbReference type="OrthoDB" id="2848267at2759"/>
<sequence length="300" mass="34385">MLYSIHSLTALFPALVNLTTLYIDFNFSPWEPSHDMENMLRTAVHAPNLTEVIFASIGSLLHPRTALCLFEGASVKKLFIRDWEESGVVEGPVPPGIPLPSISFLSLSLNYSMANKWDPKTYIVDLPHLATFRVVIEHWDELEAYCRSIDRGFPSIDTFQCHWEGAHFSLSRNYGAISVPDIGRFRQIHLTISAWHDHWVKVHQIVLWWGYAFRNVQTGNSIETVTFSFPMRFPLASGSEEASWWNTLDFLLADQMFARLHTIHLEAIQYQNSATFDRLAVKSKVEVAFPTLCRRGIVRF</sequence>